<accession>A0AAD7D5G4</accession>
<evidence type="ECO:0000313" key="1">
    <source>
        <dbReference type="EMBL" id="KAJ7679673.1"/>
    </source>
</evidence>
<comment type="caution">
    <text evidence="1">The sequence shown here is derived from an EMBL/GenBank/DDBJ whole genome shotgun (WGS) entry which is preliminary data.</text>
</comment>
<dbReference type="Gene3D" id="3.30.360.10">
    <property type="entry name" value="Dihydrodipicolinate Reductase, domain 2"/>
    <property type="match status" value="1"/>
</dbReference>
<reference evidence="1" key="1">
    <citation type="submission" date="2023-03" db="EMBL/GenBank/DDBJ databases">
        <title>Massive genome expansion in bonnet fungi (Mycena s.s.) driven by repeated elements and novel gene families across ecological guilds.</title>
        <authorList>
            <consortium name="Lawrence Berkeley National Laboratory"/>
            <person name="Harder C.B."/>
            <person name="Miyauchi S."/>
            <person name="Viragh M."/>
            <person name="Kuo A."/>
            <person name="Thoen E."/>
            <person name="Andreopoulos B."/>
            <person name="Lu D."/>
            <person name="Skrede I."/>
            <person name="Drula E."/>
            <person name="Henrissat B."/>
            <person name="Morin E."/>
            <person name="Kohler A."/>
            <person name="Barry K."/>
            <person name="LaButti K."/>
            <person name="Morin E."/>
            <person name="Salamov A."/>
            <person name="Lipzen A."/>
            <person name="Mereny Z."/>
            <person name="Hegedus B."/>
            <person name="Baldrian P."/>
            <person name="Stursova M."/>
            <person name="Weitz H."/>
            <person name="Taylor A."/>
            <person name="Grigoriev I.V."/>
            <person name="Nagy L.G."/>
            <person name="Martin F."/>
            <person name="Kauserud H."/>
        </authorList>
    </citation>
    <scope>NUCLEOTIDE SEQUENCE</scope>
    <source>
        <strain evidence="1">CBHHK067</strain>
    </source>
</reference>
<keyword evidence="2" id="KW-1185">Reference proteome</keyword>
<evidence type="ECO:0000313" key="2">
    <source>
        <dbReference type="Proteomes" id="UP001221757"/>
    </source>
</evidence>
<protein>
    <submittedName>
        <fullName evidence="1">Uncharacterized protein</fullName>
    </submittedName>
</protein>
<dbReference type="EMBL" id="JARKIE010000129">
    <property type="protein sequence ID" value="KAJ7679673.1"/>
    <property type="molecule type" value="Genomic_DNA"/>
</dbReference>
<dbReference type="Proteomes" id="UP001221757">
    <property type="component" value="Unassembled WGS sequence"/>
</dbReference>
<name>A0AAD7D5G4_MYCRO</name>
<sequence length="355" mass="39107">MALHKLGDDEWTASGVKSTFTITMPEDPASQISVSPTAICGWGWRFSCSIDPASNTTSPILMNSDSDIIPWRRVTVFFHPDLIRQADYGRITFLTHVKNLLPLDNEIFYKSLTCLSLDMTGQFLSWRVGGSCVVRPRAMYAKMALLRGHSGDLDAYLDGISSGAGFTESARVDLDQDLFEERFTGYDYMSDSDLDSAEEEEDGVQAMNASQLAEAFGLNDLKSLALTSLRSQLSPNNIVHEAFSSFTSVYPEIQEIEVAFLILHLPDLMGDIDKILASDFRSPENIRDPKLFLTGERVPTDEAWGGFAGNIHAAWADFSGGGDTKYATLDDAVKLKRLLAAIDSSTRDGARVMLD</sequence>
<organism evidence="1 2">
    <name type="scientific">Mycena rosella</name>
    <name type="common">Pink bonnet</name>
    <name type="synonym">Agaricus rosellus</name>
    <dbReference type="NCBI Taxonomy" id="1033263"/>
    <lineage>
        <taxon>Eukaryota</taxon>
        <taxon>Fungi</taxon>
        <taxon>Dikarya</taxon>
        <taxon>Basidiomycota</taxon>
        <taxon>Agaricomycotina</taxon>
        <taxon>Agaricomycetes</taxon>
        <taxon>Agaricomycetidae</taxon>
        <taxon>Agaricales</taxon>
        <taxon>Marasmiineae</taxon>
        <taxon>Mycenaceae</taxon>
        <taxon>Mycena</taxon>
    </lineage>
</organism>
<gene>
    <name evidence="1" type="ORF">B0H17DRAFT_1206463</name>
</gene>
<dbReference type="AlphaFoldDB" id="A0AAD7D5G4"/>
<proteinExistence type="predicted"/>